<evidence type="ECO:0000313" key="3">
    <source>
        <dbReference type="EMBL" id="MCA9379754.1"/>
    </source>
</evidence>
<dbReference type="InterPro" id="IPR050407">
    <property type="entry name" value="Geranylgeranyl_reductase"/>
</dbReference>
<dbReference type="AlphaFoldDB" id="A0A955I877"/>
<dbReference type="EMBL" id="JAGQLL010000011">
    <property type="protein sequence ID" value="MCA9379754.1"/>
    <property type="molecule type" value="Genomic_DNA"/>
</dbReference>
<dbReference type="Gene3D" id="3.50.50.60">
    <property type="entry name" value="FAD/NAD(P)-binding domain"/>
    <property type="match status" value="1"/>
</dbReference>
<organism evidence="3 4">
    <name type="scientific">Candidatus Dojkabacteria bacterium</name>
    <dbReference type="NCBI Taxonomy" id="2099670"/>
    <lineage>
        <taxon>Bacteria</taxon>
        <taxon>Candidatus Dojkabacteria</taxon>
    </lineage>
</organism>
<dbReference type="Pfam" id="PF01494">
    <property type="entry name" value="FAD_binding_3"/>
    <property type="match status" value="1"/>
</dbReference>
<reference evidence="3" key="1">
    <citation type="submission" date="2020-04" db="EMBL/GenBank/DDBJ databases">
        <authorList>
            <person name="Zhang T."/>
        </authorList>
    </citation>
    <scope>NUCLEOTIDE SEQUENCE</scope>
    <source>
        <strain evidence="3">HKST-UBA15</strain>
    </source>
</reference>
<dbReference type="InterPro" id="IPR054715">
    <property type="entry name" value="GGR_cat"/>
</dbReference>
<reference evidence="3" key="2">
    <citation type="journal article" date="2021" name="Microbiome">
        <title>Successional dynamics and alternative stable states in a saline activated sludge microbial community over 9 years.</title>
        <authorList>
            <person name="Wang Y."/>
            <person name="Ye J."/>
            <person name="Ju F."/>
            <person name="Liu L."/>
            <person name="Boyd J.A."/>
            <person name="Deng Y."/>
            <person name="Parks D.H."/>
            <person name="Jiang X."/>
            <person name="Yin X."/>
            <person name="Woodcroft B.J."/>
            <person name="Tyson G.W."/>
            <person name="Hugenholtz P."/>
            <person name="Polz M.F."/>
            <person name="Zhang T."/>
        </authorList>
    </citation>
    <scope>NUCLEOTIDE SEQUENCE</scope>
    <source>
        <strain evidence="3">HKST-UBA15</strain>
    </source>
</reference>
<dbReference type="InterPro" id="IPR002938">
    <property type="entry name" value="FAD-bd"/>
</dbReference>
<dbReference type="PANTHER" id="PTHR42685:SF22">
    <property type="entry name" value="CONDITIONED MEDIUM FACTOR RECEPTOR 1"/>
    <property type="match status" value="1"/>
</dbReference>
<sequence>MEKKKDTRKYDVVIVGAGPSGGQCARLLSQKGHKVLIVDRVRDLSLNNFSSAGAPLSILKEFDLPKTVVSTYWNKLTLVATNFEKKWISPQDKGVVMDFTKLRKFLLDEVRKKNGVVRLGWEYKKHKTLEDGSLEINFYNSIQKRSEKVITEILVDATGSARSITGRKDNQRNYIQGIGLEYIVKTNRVIDSKDFQFFLGYKYISNGYGWIFPMAQNEFKIGVAWYPQYLKEPIQPAEYMKKIIDEYLGLEKDEYKITEKHGGTLFYNSKNKDIYQNGRVVGIGDVVSSVNWLGGEGIRYGMRNASLATNYIDEAIRKKDFDFKTYEKQAKNYLRTKRAIAVKLSILVYGKLGDRNITRGVKAVSLLNFDEILRVLFENDYPKLFIVIVRSFKKIFFRV</sequence>
<proteinExistence type="predicted"/>
<evidence type="ECO:0000313" key="4">
    <source>
        <dbReference type="Proteomes" id="UP000745577"/>
    </source>
</evidence>
<accession>A0A955I877</accession>
<name>A0A955I877_9BACT</name>
<protein>
    <submittedName>
        <fullName evidence="3">NAD(P)/FAD-dependent oxidoreductase</fullName>
    </submittedName>
</protein>
<dbReference type="Proteomes" id="UP000745577">
    <property type="component" value="Unassembled WGS sequence"/>
</dbReference>
<comment type="caution">
    <text evidence="3">The sequence shown here is derived from an EMBL/GenBank/DDBJ whole genome shotgun (WGS) entry which is preliminary data.</text>
</comment>
<dbReference type="GO" id="GO:0071949">
    <property type="term" value="F:FAD binding"/>
    <property type="evidence" value="ECO:0007669"/>
    <property type="project" value="InterPro"/>
</dbReference>
<feature type="domain" description="FAD-binding" evidence="1">
    <location>
        <begin position="9"/>
        <end position="44"/>
    </location>
</feature>
<feature type="domain" description="Digeranylgeranylglycerophospholipid reductase catalytic" evidence="2">
    <location>
        <begin position="180"/>
        <end position="261"/>
    </location>
</feature>
<dbReference type="Pfam" id="PF22578">
    <property type="entry name" value="GGR_cat"/>
    <property type="match status" value="1"/>
</dbReference>
<evidence type="ECO:0000259" key="1">
    <source>
        <dbReference type="Pfam" id="PF01494"/>
    </source>
</evidence>
<dbReference type="InterPro" id="IPR036188">
    <property type="entry name" value="FAD/NAD-bd_sf"/>
</dbReference>
<gene>
    <name evidence="3" type="ORF">KC675_01095</name>
</gene>
<dbReference type="SUPFAM" id="SSF51905">
    <property type="entry name" value="FAD/NAD(P)-binding domain"/>
    <property type="match status" value="1"/>
</dbReference>
<evidence type="ECO:0000259" key="2">
    <source>
        <dbReference type="Pfam" id="PF22578"/>
    </source>
</evidence>
<dbReference type="PANTHER" id="PTHR42685">
    <property type="entry name" value="GERANYLGERANYL DIPHOSPHATE REDUCTASE"/>
    <property type="match status" value="1"/>
</dbReference>